<dbReference type="AlphaFoldDB" id="A0A8H7T2W5"/>
<evidence type="ECO:0000259" key="2">
    <source>
        <dbReference type="Pfam" id="PF20233"/>
    </source>
</evidence>
<keyword evidence="4" id="KW-1185">Reference proteome</keyword>
<reference evidence="3" key="1">
    <citation type="submission" date="2021-02" db="EMBL/GenBank/DDBJ databases">
        <title>Genome sequence Cadophora malorum strain M34.</title>
        <authorList>
            <person name="Stefanovic E."/>
            <person name="Vu D."/>
            <person name="Scully C."/>
            <person name="Dijksterhuis J."/>
            <person name="Roader J."/>
            <person name="Houbraken J."/>
        </authorList>
    </citation>
    <scope>NUCLEOTIDE SEQUENCE</scope>
    <source>
        <strain evidence="3">M34</strain>
    </source>
</reference>
<feature type="domain" description="DUF6590" evidence="2">
    <location>
        <begin position="36"/>
        <end position="183"/>
    </location>
</feature>
<proteinExistence type="predicted"/>
<feature type="compositionally biased region" description="Polar residues" evidence="1">
    <location>
        <begin position="480"/>
        <end position="490"/>
    </location>
</feature>
<organism evidence="3 4">
    <name type="scientific">Cadophora malorum</name>
    <dbReference type="NCBI Taxonomy" id="108018"/>
    <lineage>
        <taxon>Eukaryota</taxon>
        <taxon>Fungi</taxon>
        <taxon>Dikarya</taxon>
        <taxon>Ascomycota</taxon>
        <taxon>Pezizomycotina</taxon>
        <taxon>Leotiomycetes</taxon>
        <taxon>Helotiales</taxon>
        <taxon>Ploettnerulaceae</taxon>
        <taxon>Cadophora</taxon>
    </lineage>
</organism>
<dbReference type="Pfam" id="PF20233">
    <property type="entry name" value="DUF6590"/>
    <property type="match status" value="1"/>
</dbReference>
<feature type="region of interest" description="Disordered" evidence="1">
    <location>
        <begin position="1"/>
        <end position="29"/>
    </location>
</feature>
<sequence>MRSPAPQPGSSASTIRENTEQSNQLDPRFVVPDKPSRFFNVGRVFKTLWVEPAGNRPQNNHLAYNPVGYGQFSYAKLRYFVVIRKRLHSCLCLAIHTYSGQGSAKGSVRSQDHAIVYSALDTEPQPLPHESITIGSFAIVLEEPGETIAPTSRLDFGKIYTVEHNLKILRVGRILPSHLPNLEQAFVDSLLGPAVARQELLPVSSPTQQRNCPSSIDWYNYLFEERHSSRGAENQIVYDREFYRSGRVFQVLTHREDQNRILRFIFIVLEQGVIDCKCLLVKQDATASPARSSPIIFDGCFGNTNHPNDAVHVQVNDPMFLETAVASCVEYEKVYAVCYGVYARHIGDVVLWSLPCLIDEFQLAHQDRFRGSGQSRATLFSPNRTESADDYLGREYYASRPDTSTVVPVQHAKREPLARRRSTTYYPPVSPPQSTISAGSIRAYIDQQAQVLTSQVSPSQQGGSYSTIQVHGGLARMPSRSPSLNTQHASDPSRPPQEAQGRFVAPNSYVPQHVAATGHNFNELLTSWTDIAGDFTVPLYSSRRDVPYPEWSLYSSQISPQVPQPSNPRPDATGQEVDDLTVRFGQLRSPGRKPS</sequence>
<feature type="region of interest" description="Disordered" evidence="1">
    <location>
        <begin position="475"/>
        <end position="501"/>
    </location>
</feature>
<accession>A0A8H7T2W5</accession>
<gene>
    <name evidence="3" type="ORF">IFR04_013218</name>
</gene>
<evidence type="ECO:0000313" key="3">
    <source>
        <dbReference type="EMBL" id="KAG4413640.1"/>
    </source>
</evidence>
<feature type="compositionally biased region" description="Polar residues" evidence="1">
    <location>
        <begin position="8"/>
        <end position="25"/>
    </location>
</feature>
<feature type="region of interest" description="Disordered" evidence="1">
    <location>
        <begin position="556"/>
        <end position="595"/>
    </location>
</feature>
<dbReference type="PANTHER" id="PTHR35391">
    <property type="entry name" value="C2H2-TYPE DOMAIN-CONTAINING PROTEIN-RELATED"/>
    <property type="match status" value="1"/>
</dbReference>
<protein>
    <recommendedName>
        <fullName evidence="2">DUF6590 domain-containing protein</fullName>
    </recommendedName>
</protein>
<dbReference type="OrthoDB" id="3559580at2759"/>
<evidence type="ECO:0000313" key="4">
    <source>
        <dbReference type="Proteomes" id="UP000664132"/>
    </source>
</evidence>
<dbReference type="Proteomes" id="UP000664132">
    <property type="component" value="Unassembled WGS sequence"/>
</dbReference>
<dbReference type="InterPro" id="IPR046497">
    <property type="entry name" value="DUF6590"/>
</dbReference>
<evidence type="ECO:0000256" key="1">
    <source>
        <dbReference type="SAM" id="MobiDB-lite"/>
    </source>
</evidence>
<comment type="caution">
    <text evidence="3">The sequence shown here is derived from an EMBL/GenBank/DDBJ whole genome shotgun (WGS) entry which is preliminary data.</text>
</comment>
<dbReference type="PANTHER" id="PTHR35391:SF5">
    <property type="entry name" value="DUF6590 DOMAIN-CONTAINING PROTEIN"/>
    <property type="match status" value="1"/>
</dbReference>
<name>A0A8H7T2W5_9HELO</name>
<dbReference type="EMBL" id="JAFJYH010000303">
    <property type="protein sequence ID" value="KAG4413640.1"/>
    <property type="molecule type" value="Genomic_DNA"/>
</dbReference>